<proteinExistence type="predicted"/>
<accession>A0A956NBC4</accession>
<organism evidence="2 3">
    <name type="scientific">Eiseniibacteriota bacterium</name>
    <dbReference type="NCBI Taxonomy" id="2212470"/>
    <lineage>
        <taxon>Bacteria</taxon>
        <taxon>Candidatus Eiseniibacteriota</taxon>
    </lineage>
</organism>
<dbReference type="InterPro" id="IPR001584">
    <property type="entry name" value="Integrase_cat-core"/>
</dbReference>
<dbReference type="Gene3D" id="3.30.420.10">
    <property type="entry name" value="Ribonuclease H-like superfamily/Ribonuclease H"/>
    <property type="match status" value="1"/>
</dbReference>
<dbReference type="Proteomes" id="UP000739538">
    <property type="component" value="Unassembled WGS sequence"/>
</dbReference>
<dbReference type="InterPro" id="IPR009057">
    <property type="entry name" value="Homeodomain-like_sf"/>
</dbReference>
<dbReference type="GO" id="GO:0003676">
    <property type="term" value="F:nucleic acid binding"/>
    <property type="evidence" value="ECO:0007669"/>
    <property type="project" value="InterPro"/>
</dbReference>
<dbReference type="GO" id="GO:0015074">
    <property type="term" value="P:DNA integration"/>
    <property type="evidence" value="ECO:0007669"/>
    <property type="project" value="InterPro"/>
</dbReference>
<dbReference type="Pfam" id="PF13683">
    <property type="entry name" value="rve_3"/>
    <property type="match status" value="1"/>
</dbReference>
<name>A0A956NBC4_UNCEI</name>
<dbReference type="EMBL" id="JAGQHS010000032">
    <property type="protein sequence ID" value="MCA9755803.1"/>
    <property type="molecule type" value="Genomic_DNA"/>
</dbReference>
<dbReference type="SUPFAM" id="SSF53098">
    <property type="entry name" value="Ribonuclease H-like"/>
    <property type="match status" value="1"/>
</dbReference>
<evidence type="ECO:0000259" key="1">
    <source>
        <dbReference type="PROSITE" id="PS50994"/>
    </source>
</evidence>
<dbReference type="PROSITE" id="PS50994">
    <property type="entry name" value="INTEGRASE"/>
    <property type="match status" value="1"/>
</dbReference>
<reference evidence="2" key="1">
    <citation type="submission" date="2020-04" db="EMBL/GenBank/DDBJ databases">
        <authorList>
            <person name="Zhang T."/>
        </authorList>
    </citation>
    <scope>NUCLEOTIDE SEQUENCE</scope>
    <source>
        <strain evidence="2">HKST-UBA02</strain>
    </source>
</reference>
<gene>
    <name evidence="2" type="ORF">KDA27_08385</name>
</gene>
<dbReference type="InterPro" id="IPR036397">
    <property type="entry name" value="RNaseH_sf"/>
</dbReference>
<reference evidence="2" key="2">
    <citation type="journal article" date="2021" name="Microbiome">
        <title>Successional dynamics and alternative stable states in a saline activated sludge microbial community over 9 years.</title>
        <authorList>
            <person name="Wang Y."/>
            <person name="Ye J."/>
            <person name="Ju F."/>
            <person name="Liu L."/>
            <person name="Boyd J.A."/>
            <person name="Deng Y."/>
            <person name="Parks D.H."/>
            <person name="Jiang X."/>
            <person name="Yin X."/>
            <person name="Woodcroft B.J."/>
            <person name="Tyson G.W."/>
            <person name="Hugenholtz P."/>
            <person name="Polz M.F."/>
            <person name="Zhang T."/>
        </authorList>
    </citation>
    <scope>NUCLEOTIDE SEQUENCE</scope>
    <source>
        <strain evidence="2">HKST-UBA02</strain>
    </source>
</reference>
<evidence type="ECO:0000313" key="2">
    <source>
        <dbReference type="EMBL" id="MCA9755803.1"/>
    </source>
</evidence>
<comment type="caution">
    <text evidence="2">The sequence shown here is derived from an EMBL/GenBank/DDBJ whole genome shotgun (WGS) entry which is preliminary data.</text>
</comment>
<protein>
    <submittedName>
        <fullName evidence="2">Integrase core domain-containing protein</fullName>
    </submittedName>
</protein>
<dbReference type="AlphaFoldDB" id="A0A956NBC4"/>
<feature type="domain" description="Integrase catalytic" evidence="1">
    <location>
        <begin position="151"/>
        <end position="336"/>
    </location>
</feature>
<evidence type="ECO:0000313" key="3">
    <source>
        <dbReference type="Proteomes" id="UP000739538"/>
    </source>
</evidence>
<dbReference type="Pfam" id="PF13565">
    <property type="entry name" value="HTH_32"/>
    <property type="match status" value="1"/>
</dbReference>
<dbReference type="SUPFAM" id="SSF46689">
    <property type="entry name" value="Homeodomain-like"/>
    <property type="match status" value="1"/>
</dbReference>
<dbReference type="InterPro" id="IPR012337">
    <property type="entry name" value="RNaseH-like_sf"/>
</dbReference>
<sequence length="353" mass="40779">MIPTPLHFLILTIAAWLNRHQRDRIDYLREENLILREQLGGKRIRFTDAQRIRLARKARRLGTKGLRGLDTIVAPETLLRWYRQLVARKYDGSKKRGPGRPPKFESIEALILRLAEENPGWGYTRIEGALANLGYDVSRTTIQRILRENDLEPAPSRRLPWKTFLELNWGAVAAMDFLSVEVLTWTGLIRYYVLFVIDLETRRVRIARITHSPDGAWVEQVTRTLTDPDHGFLAGKGYLIHDRDPLFTRAFADVLRGGGVEPMRLPPRSPNLNAHAERFVRSIKEECLSKAIPMGERHLRWLVTEYVEHYHLERNHQGIGNALIDGSPTLGTGDIRCRERLGGLLRWYYREAA</sequence>